<evidence type="ECO:0000313" key="3">
    <source>
        <dbReference type="Proteomes" id="UP000178912"/>
    </source>
</evidence>
<proteinExistence type="predicted"/>
<keyword evidence="3" id="KW-1185">Reference proteome</keyword>
<dbReference type="OrthoDB" id="10266325at2759"/>
<name>A0A1E1LT95_9HELO</name>
<sequence length="144" mass="16394">MGDTFKWDGLEVSKTGLIEPGASKNPLLYKGAMMMPNTFTMQEIIRTEVDYYFDNEEISEEVETPFVYCIQKGTPLPGSIVLYREGLSRFSLQASRAISVESLNTLLDEYFEKYAEKFTAQQWLDENDFNSAVGDDAVTVWMAK</sequence>
<dbReference type="AlphaFoldDB" id="A0A1E1LT95"/>
<organism evidence="2 3">
    <name type="scientific">Rhynchosporium agropyri</name>
    <dbReference type="NCBI Taxonomy" id="914238"/>
    <lineage>
        <taxon>Eukaryota</taxon>
        <taxon>Fungi</taxon>
        <taxon>Dikarya</taxon>
        <taxon>Ascomycota</taxon>
        <taxon>Pezizomycotina</taxon>
        <taxon>Leotiomycetes</taxon>
        <taxon>Helotiales</taxon>
        <taxon>Ploettnerulaceae</taxon>
        <taxon>Rhynchosporium</taxon>
    </lineage>
</organism>
<dbReference type="Proteomes" id="UP000178912">
    <property type="component" value="Unassembled WGS sequence"/>
</dbReference>
<feature type="domain" description="Tse2 ADP-ribosyltransferase toxin" evidence="1">
    <location>
        <begin position="11"/>
        <end position="123"/>
    </location>
</feature>
<evidence type="ECO:0000259" key="1">
    <source>
        <dbReference type="Pfam" id="PF18648"/>
    </source>
</evidence>
<dbReference type="InterPro" id="IPR041018">
    <property type="entry name" value="ADPRTs_Tse2"/>
</dbReference>
<accession>A0A1E1LT95</accession>
<gene>
    <name evidence="2" type="ORF">RAG0_17179</name>
</gene>
<evidence type="ECO:0000313" key="2">
    <source>
        <dbReference type="EMBL" id="CZT13674.1"/>
    </source>
</evidence>
<dbReference type="EMBL" id="FJUX01000205">
    <property type="protein sequence ID" value="CZT13674.1"/>
    <property type="molecule type" value="Genomic_DNA"/>
</dbReference>
<dbReference type="Pfam" id="PF18648">
    <property type="entry name" value="ADPRTs_Tse2"/>
    <property type="match status" value="1"/>
</dbReference>
<reference evidence="3" key="1">
    <citation type="submission" date="2016-03" db="EMBL/GenBank/DDBJ databases">
        <authorList>
            <person name="Guldener U."/>
        </authorList>
    </citation>
    <scope>NUCLEOTIDE SEQUENCE [LARGE SCALE GENOMIC DNA]</scope>
    <source>
        <strain evidence="3">04CH-RAC-A.6.1</strain>
    </source>
</reference>
<protein>
    <recommendedName>
        <fullName evidence="1">Tse2 ADP-ribosyltransferase toxin domain-containing protein</fullName>
    </recommendedName>
</protein>